<dbReference type="InterPro" id="IPR041581">
    <property type="entry name" value="Glyoxalase_6"/>
</dbReference>
<keyword evidence="3" id="KW-1185">Reference proteome</keyword>
<dbReference type="EMBL" id="VCKY01000067">
    <property type="protein sequence ID" value="TMR19108.1"/>
    <property type="molecule type" value="Genomic_DNA"/>
</dbReference>
<gene>
    <name evidence="2" type="ORF">ETD86_20985</name>
</gene>
<dbReference type="InterPro" id="IPR052164">
    <property type="entry name" value="Anthracycline_SecMetBiosynth"/>
</dbReference>
<dbReference type="AlphaFoldDB" id="A0A5S4FH83"/>
<dbReference type="PANTHER" id="PTHR33993">
    <property type="entry name" value="GLYOXALASE-RELATED"/>
    <property type="match status" value="1"/>
</dbReference>
<evidence type="ECO:0000313" key="3">
    <source>
        <dbReference type="Proteomes" id="UP000309128"/>
    </source>
</evidence>
<reference evidence="2 3" key="1">
    <citation type="submission" date="2019-05" db="EMBL/GenBank/DDBJ databases">
        <title>Draft genome sequence of Nonomuraea turkmeniaca DSM 43926.</title>
        <authorList>
            <person name="Saricaoglu S."/>
            <person name="Isik K."/>
        </authorList>
    </citation>
    <scope>NUCLEOTIDE SEQUENCE [LARGE SCALE GENOMIC DNA]</scope>
    <source>
        <strain evidence="2 3">DSM 43926</strain>
    </source>
</reference>
<proteinExistence type="predicted"/>
<dbReference type="PANTHER" id="PTHR33993:SF14">
    <property type="entry name" value="GB|AAF24581.1"/>
    <property type="match status" value="1"/>
</dbReference>
<dbReference type="InterPro" id="IPR029068">
    <property type="entry name" value="Glyas_Bleomycin-R_OHBP_Dase"/>
</dbReference>
<dbReference type="Proteomes" id="UP000309128">
    <property type="component" value="Unassembled WGS sequence"/>
</dbReference>
<dbReference type="PROSITE" id="PS51819">
    <property type="entry name" value="VOC"/>
    <property type="match status" value="1"/>
</dbReference>
<name>A0A5S4FH83_9ACTN</name>
<comment type="caution">
    <text evidence="2">The sequence shown here is derived from an EMBL/GenBank/DDBJ whole genome shotgun (WGS) entry which is preliminary data.</text>
</comment>
<evidence type="ECO:0000313" key="2">
    <source>
        <dbReference type="EMBL" id="TMR19108.1"/>
    </source>
</evidence>
<protein>
    <submittedName>
        <fullName evidence="2">Bleomycin resistance protein</fullName>
    </submittedName>
</protein>
<evidence type="ECO:0000259" key="1">
    <source>
        <dbReference type="PROSITE" id="PS51819"/>
    </source>
</evidence>
<dbReference type="SUPFAM" id="SSF54593">
    <property type="entry name" value="Glyoxalase/Bleomycin resistance protein/Dihydroxybiphenyl dioxygenase"/>
    <property type="match status" value="1"/>
</dbReference>
<dbReference type="InterPro" id="IPR037523">
    <property type="entry name" value="VOC_core"/>
</dbReference>
<dbReference type="Gene3D" id="3.10.180.10">
    <property type="entry name" value="2,3-Dihydroxybiphenyl 1,2-Dioxygenase, domain 1"/>
    <property type="match status" value="1"/>
</dbReference>
<organism evidence="2 3">
    <name type="scientific">Nonomuraea turkmeniaca</name>
    <dbReference type="NCBI Taxonomy" id="103838"/>
    <lineage>
        <taxon>Bacteria</taxon>
        <taxon>Bacillati</taxon>
        <taxon>Actinomycetota</taxon>
        <taxon>Actinomycetes</taxon>
        <taxon>Streptosporangiales</taxon>
        <taxon>Streptosporangiaceae</taxon>
        <taxon>Nonomuraea</taxon>
    </lineage>
</organism>
<sequence length="126" mass="13554">MFNDSGNYCGGPYMSVQLGYYTLSVADLDRAAAFYGTLFGWEFSREHETHLHVTNTAVPMGLVSAGPSAQPNLYYHVSDIDAAVEQVRKLGGSTGEVFDSTSGRGCTCTDDQGTQISIWQPTPGFG</sequence>
<accession>A0A5S4FH83</accession>
<feature type="domain" description="VOC" evidence="1">
    <location>
        <begin position="17"/>
        <end position="121"/>
    </location>
</feature>
<dbReference type="Pfam" id="PF18029">
    <property type="entry name" value="Glyoxalase_6"/>
    <property type="match status" value="1"/>
</dbReference>
<dbReference type="OrthoDB" id="9793039at2"/>